<proteinExistence type="predicted"/>
<keyword evidence="5 8" id="KW-1133">Transmembrane helix</keyword>
<evidence type="ECO:0000313" key="10">
    <source>
        <dbReference type="EMBL" id="MBB1124995.1"/>
    </source>
</evidence>
<evidence type="ECO:0000259" key="9">
    <source>
        <dbReference type="Pfam" id="PF02698"/>
    </source>
</evidence>
<dbReference type="Pfam" id="PF02698">
    <property type="entry name" value="DUF218"/>
    <property type="match status" value="1"/>
</dbReference>
<keyword evidence="4 8" id="KW-0812">Transmembrane</keyword>
<dbReference type="EMBL" id="JABVCQ010000003">
    <property type="protein sequence ID" value="MBB1124995.1"/>
    <property type="molecule type" value="Genomic_DNA"/>
</dbReference>
<dbReference type="Proteomes" id="UP000548632">
    <property type="component" value="Unassembled WGS sequence"/>
</dbReference>
<evidence type="ECO:0000256" key="6">
    <source>
        <dbReference type="ARBA" id="ARBA00023136"/>
    </source>
</evidence>
<dbReference type="InterPro" id="IPR051599">
    <property type="entry name" value="Cell_Envelope_Assoc"/>
</dbReference>
<keyword evidence="11" id="KW-1185">Reference proteome</keyword>
<evidence type="ECO:0000256" key="7">
    <source>
        <dbReference type="ARBA" id="ARBA00037355"/>
    </source>
</evidence>
<comment type="function">
    <text evidence="7">Participates in the barrier function of the cell envelope.</text>
</comment>
<evidence type="ECO:0000313" key="11">
    <source>
        <dbReference type="Proteomes" id="UP000548632"/>
    </source>
</evidence>
<name>A0A839H4B9_9GAMM</name>
<keyword evidence="6 8" id="KW-0472">Membrane</keyword>
<evidence type="ECO:0000256" key="2">
    <source>
        <dbReference type="ARBA" id="ARBA00022475"/>
    </source>
</evidence>
<reference evidence="10 11" key="1">
    <citation type="journal article" date="2020" name="Arch. Microbiol.">
        <title>The genome sequence of the giant phototrophic gammaproteobacterium Thiospirillum jenense gives insight into its physiological properties and phylogenetic relationships.</title>
        <authorList>
            <person name="Imhoff J.F."/>
            <person name="Meyer T.E."/>
            <person name="Kyndt J.A."/>
        </authorList>
    </citation>
    <scope>NUCLEOTIDE SEQUENCE [LARGE SCALE GENOMIC DNA]</scope>
    <source>
        <strain evidence="10 11">DSM 216</strain>
    </source>
</reference>
<comment type="caution">
    <text evidence="10">The sequence shown here is derived from an EMBL/GenBank/DDBJ whole genome shotgun (WGS) entry which is preliminary data.</text>
</comment>
<protein>
    <submittedName>
        <fullName evidence="10">YdcF family protein</fullName>
    </submittedName>
</protein>
<dbReference type="PANTHER" id="PTHR30336">
    <property type="entry name" value="INNER MEMBRANE PROTEIN, PROBABLE PERMEASE"/>
    <property type="match status" value="1"/>
</dbReference>
<dbReference type="CDD" id="cd06259">
    <property type="entry name" value="YdcF-like"/>
    <property type="match status" value="1"/>
</dbReference>
<accession>A0A839H4B9</accession>
<dbReference type="PANTHER" id="PTHR30336:SF0">
    <property type="entry name" value="PROTEIN SANA"/>
    <property type="match status" value="1"/>
</dbReference>
<evidence type="ECO:0000256" key="5">
    <source>
        <dbReference type="ARBA" id="ARBA00022989"/>
    </source>
</evidence>
<dbReference type="InterPro" id="IPR003848">
    <property type="entry name" value="DUF218"/>
</dbReference>
<keyword evidence="3" id="KW-0997">Cell inner membrane</keyword>
<dbReference type="AlphaFoldDB" id="A0A839H4B9"/>
<comment type="subcellular location">
    <subcellularLocation>
        <location evidence="1">Cell inner membrane</location>
        <topology evidence="1">Single-pass membrane protein</topology>
    </subcellularLocation>
</comment>
<evidence type="ECO:0000256" key="1">
    <source>
        <dbReference type="ARBA" id="ARBA00004377"/>
    </source>
</evidence>
<feature type="domain" description="DUF218" evidence="9">
    <location>
        <begin position="76"/>
        <end position="201"/>
    </location>
</feature>
<evidence type="ECO:0000256" key="8">
    <source>
        <dbReference type="SAM" id="Phobius"/>
    </source>
</evidence>
<organism evidence="10 11">
    <name type="scientific">Thiospirillum jenense</name>
    <dbReference type="NCBI Taxonomy" id="1653858"/>
    <lineage>
        <taxon>Bacteria</taxon>
        <taxon>Pseudomonadati</taxon>
        <taxon>Pseudomonadota</taxon>
        <taxon>Gammaproteobacteria</taxon>
        <taxon>Chromatiales</taxon>
        <taxon>Chromatiaceae</taxon>
        <taxon>Thiospirillum</taxon>
    </lineage>
</organism>
<evidence type="ECO:0000256" key="3">
    <source>
        <dbReference type="ARBA" id="ARBA00022519"/>
    </source>
</evidence>
<gene>
    <name evidence="10" type="ORF">HUK38_01965</name>
</gene>
<keyword evidence="2" id="KW-1003">Cell membrane</keyword>
<dbReference type="GO" id="GO:0005886">
    <property type="term" value="C:plasma membrane"/>
    <property type="evidence" value="ECO:0007669"/>
    <property type="project" value="UniProtKB-SubCell"/>
</dbReference>
<evidence type="ECO:0000256" key="4">
    <source>
        <dbReference type="ARBA" id="ARBA00022692"/>
    </source>
</evidence>
<dbReference type="RefSeq" id="WP_182582105.1">
    <property type="nucleotide sequence ID" value="NZ_JABVCQ010000003.1"/>
</dbReference>
<feature type="transmembrane region" description="Helical" evidence="8">
    <location>
        <begin position="37"/>
        <end position="58"/>
    </location>
</feature>
<sequence length="254" mass="28484">MKSSVVETSAEHIQLLAAMGHDKWQCWRRTIWLFAKYLFMVLLLTIALALSADFFISFQTQSQVMTQIEQVPPTPVALVLGTTRWHEGRPNQYYRARIETAAALYHSGRVRGILVSGDNASIYYNEPRFMRKDLIALGVPDTVITSDYAGFRTLDSIVRAKKVFGLDEIVVISQRFHVERALFIAQHVGIRAIGLAAPNPTAPGLMKTRVREVPARIIAVFDIMIDRPPRFLGAAESVKLRSLPDESPISILPP</sequence>